<organism evidence="1">
    <name type="scientific">Cacopsylla melanoneura</name>
    <dbReference type="NCBI Taxonomy" id="428564"/>
    <lineage>
        <taxon>Eukaryota</taxon>
        <taxon>Metazoa</taxon>
        <taxon>Ecdysozoa</taxon>
        <taxon>Arthropoda</taxon>
        <taxon>Hexapoda</taxon>
        <taxon>Insecta</taxon>
        <taxon>Pterygota</taxon>
        <taxon>Neoptera</taxon>
        <taxon>Paraneoptera</taxon>
        <taxon>Hemiptera</taxon>
        <taxon>Sternorrhyncha</taxon>
        <taxon>Psylloidea</taxon>
        <taxon>Psyllidae</taxon>
        <taxon>Psyllinae</taxon>
        <taxon>Cacopsylla</taxon>
    </lineage>
</organism>
<protein>
    <submittedName>
        <fullName evidence="1">Uncharacterized protein</fullName>
    </submittedName>
</protein>
<accession>A0A8D8M2B4</accession>
<name>A0A8D8M2B4_9HEMI</name>
<evidence type="ECO:0000313" key="1">
    <source>
        <dbReference type="EMBL" id="CAG6616332.1"/>
    </source>
</evidence>
<reference evidence="1" key="1">
    <citation type="submission" date="2021-05" db="EMBL/GenBank/DDBJ databases">
        <authorList>
            <person name="Alioto T."/>
            <person name="Alioto T."/>
            <person name="Gomez Garrido J."/>
        </authorList>
    </citation>
    <scope>NUCLEOTIDE SEQUENCE</scope>
</reference>
<dbReference type="EMBL" id="HBUF01035431">
    <property type="protein sequence ID" value="CAG6616332.1"/>
    <property type="molecule type" value="Transcribed_RNA"/>
</dbReference>
<dbReference type="AlphaFoldDB" id="A0A8D8M2B4"/>
<sequence length="154" mass="17225">MEWDHPILNNIMVPPLSTCLSIIWEPRTCSTLLKWHPIAWGPCTVECSLAPLPPPITKVNNPHPCNRPHNTPCPRIKCCPPLNQARGTLSPICNPNTIACHPRGALYQRPEAIQCLRMVNIICPTTWVLLPARATPCQTSYPSIYPPVNQVWVV</sequence>
<proteinExistence type="predicted"/>